<proteinExistence type="predicted"/>
<feature type="region of interest" description="Disordered" evidence="1">
    <location>
        <begin position="55"/>
        <end position="77"/>
    </location>
</feature>
<feature type="region of interest" description="Disordered" evidence="1">
    <location>
        <begin position="1"/>
        <end position="21"/>
    </location>
</feature>
<sequence length="77" mass="8066">MISRKHPHSASLRSAPLALPEGEERPAAIGALVISSATPFLSPVEALFLSPVERGRGAERSEAEWGSTCLAPSEPTS</sequence>
<keyword evidence="3" id="KW-1185">Reference proteome</keyword>
<organism evidence="2 3">
    <name type="scientific">Aminobacter ciceronei</name>
    <dbReference type="NCBI Taxonomy" id="150723"/>
    <lineage>
        <taxon>Bacteria</taxon>
        <taxon>Pseudomonadati</taxon>
        <taxon>Pseudomonadota</taxon>
        <taxon>Alphaproteobacteria</taxon>
        <taxon>Hyphomicrobiales</taxon>
        <taxon>Phyllobacteriaceae</taxon>
        <taxon>Aminobacter</taxon>
    </lineage>
</organism>
<dbReference type="EMBL" id="JACJHZ010000030">
    <property type="protein sequence ID" value="MBA9023178.1"/>
    <property type="molecule type" value="Genomic_DNA"/>
</dbReference>
<dbReference type="Proteomes" id="UP000587524">
    <property type="component" value="Unassembled WGS sequence"/>
</dbReference>
<evidence type="ECO:0000313" key="2">
    <source>
        <dbReference type="EMBL" id="MBA9023178.1"/>
    </source>
</evidence>
<name>A0ABR6CDR3_9HYPH</name>
<reference evidence="2 3" key="1">
    <citation type="submission" date="2020-08" db="EMBL/GenBank/DDBJ databases">
        <title>Genomic Encyclopedia of Type Strains, Phase IV (KMG-IV): sequencing the most valuable type-strain genomes for metagenomic binning, comparative biology and taxonomic classification.</title>
        <authorList>
            <person name="Goeker M."/>
        </authorList>
    </citation>
    <scope>NUCLEOTIDE SEQUENCE [LARGE SCALE GENOMIC DNA]</scope>
    <source>
        <strain evidence="2 3">DSM 17455</strain>
    </source>
</reference>
<evidence type="ECO:0000313" key="3">
    <source>
        <dbReference type="Proteomes" id="UP000587524"/>
    </source>
</evidence>
<protein>
    <submittedName>
        <fullName evidence="2">Uncharacterized protein</fullName>
    </submittedName>
</protein>
<accession>A0ABR6CDR3</accession>
<gene>
    <name evidence="2" type="ORF">HNQ97_005200</name>
</gene>
<evidence type="ECO:0000256" key="1">
    <source>
        <dbReference type="SAM" id="MobiDB-lite"/>
    </source>
</evidence>
<comment type="caution">
    <text evidence="2">The sequence shown here is derived from an EMBL/GenBank/DDBJ whole genome shotgun (WGS) entry which is preliminary data.</text>
</comment>